<dbReference type="AlphaFoldDB" id="A0AAV3PA21"/>
<keyword evidence="1" id="KW-0472">Membrane</keyword>
<keyword evidence="1" id="KW-1133">Transmembrane helix</keyword>
<gene>
    <name evidence="2" type="ORF">LIER_07480</name>
</gene>
<feature type="transmembrane region" description="Helical" evidence="1">
    <location>
        <begin position="57"/>
        <end position="79"/>
    </location>
</feature>
<reference evidence="2 3" key="1">
    <citation type="submission" date="2024-01" db="EMBL/GenBank/DDBJ databases">
        <title>The complete chloroplast genome sequence of Lithospermum erythrorhizon: insights into the phylogenetic relationship among Boraginaceae species and the maternal lineages of purple gromwells.</title>
        <authorList>
            <person name="Okada T."/>
            <person name="Watanabe K."/>
        </authorList>
    </citation>
    <scope>NUCLEOTIDE SEQUENCE [LARGE SCALE GENOMIC DNA]</scope>
</reference>
<keyword evidence="1" id="KW-0812">Transmembrane</keyword>
<accession>A0AAV3PA21</accession>
<feature type="transmembrane region" description="Helical" evidence="1">
    <location>
        <begin position="120"/>
        <end position="142"/>
    </location>
</feature>
<feature type="transmembrane region" description="Helical" evidence="1">
    <location>
        <begin position="26"/>
        <end position="45"/>
    </location>
</feature>
<dbReference type="Proteomes" id="UP001454036">
    <property type="component" value="Unassembled WGS sequence"/>
</dbReference>
<evidence type="ECO:0000256" key="1">
    <source>
        <dbReference type="SAM" id="Phobius"/>
    </source>
</evidence>
<evidence type="ECO:0000313" key="2">
    <source>
        <dbReference type="EMBL" id="GAA0147887.1"/>
    </source>
</evidence>
<dbReference type="PANTHER" id="PTHR33287">
    <property type="entry name" value="OS03G0453550 PROTEIN"/>
    <property type="match status" value="1"/>
</dbReference>
<protein>
    <submittedName>
        <fullName evidence="2">Uncharacterized protein</fullName>
    </submittedName>
</protein>
<comment type="caution">
    <text evidence="2">The sequence shown here is derived from an EMBL/GenBank/DDBJ whole genome shotgun (WGS) entry which is preliminary data.</text>
</comment>
<proteinExistence type="predicted"/>
<dbReference type="EMBL" id="BAABME010001153">
    <property type="protein sequence ID" value="GAA0147887.1"/>
    <property type="molecule type" value="Genomic_DNA"/>
</dbReference>
<name>A0AAV3PA21_LITER</name>
<organism evidence="2 3">
    <name type="scientific">Lithospermum erythrorhizon</name>
    <name type="common">Purple gromwell</name>
    <name type="synonym">Lithospermum officinale var. erythrorhizon</name>
    <dbReference type="NCBI Taxonomy" id="34254"/>
    <lineage>
        <taxon>Eukaryota</taxon>
        <taxon>Viridiplantae</taxon>
        <taxon>Streptophyta</taxon>
        <taxon>Embryophyta</taxon>
        <taxon>Tracheophyta</taxon>
        <taxon>Spermatophyta</taxon>
        <taxon>Magnoliopsida</taxon>
        <taxon>eudicotyledons</taxon>
        <taxon>Gunneridae</taxon>
        <taxon>Pentapetalae</taxon>
        <taxon>asterids</taxon>
        <taxon>lamiids</taxon>
        <taxon>Boraginales</taxon>
        <taxon>Boraginaceae</taxon>
        <taxon>Boraginoideae</taxon>
        <taxon>Lithospermeae</taxon>
        <taxon>Lithospermum</taxon>
    </lineage>
</organism>
<evidence type="ECO:0000313" key="3">
    <source>
        <dbReference type="Proteomes" id="UP001454036"/>
    </source>
</evidence>
<dbReference type="PANTHER" id="PTHR33287:SF2">
    <property type="entry name" value="TRANSMEMBRANE PROTEIN"/>
    <property type="match status" value="1"/>
</dbReference>
<keyword evidence="3" id="KW-1185">Reference proteome</keyword>
<sequence length="180" mass="20548">MANNKTVDVENNDPDRKELQELRRDGINLVNYYFVFQGVIFTAFYSSSTSLKCHYRWLPLVLSIIAGTLNLSILTLIAIKFIKLLSSGEVKLLDSLVPTSSHNPKPVPWVTVTYERIWHYFYFSLCWVLFAAFFAVTIYGSYKVPCLGVEPHNDSNNSENCVSICDGYNANNCMRICHTK</sequence>